<dbReference type="EMBL" id="LOPV01000703">
    <property type="protein sequence ID" value="KTG08206.1"/>
    <property type="molecule type" value="Genomic_DNA"/>
</dbReference>
<dbReference type="SUPFAM" id="SSF82784">
    <property type="entry name" value="OsmC-like"/>
    <property type="match status" value="1"/>
</dbReference>
<dbReference type="Proteomes" id="UP000053157">
    <property type="component" value="Unassembled WGS sequence"/>
</dbReference>
<dbReference type="Gene3D" id="3.30.300.20">
    <property type="match status" value="1"/>
</dbReference>
<gene>
    <name evidence="1" type="ORF">AUR66_04255</name>
</gene>
<reference evidence="1 2" key="1">
    <citation type="submission" date="2015-12" db="EMBL/GenBank/DDBJ databases">
        <title>Haloferax profundi sp. nov. isolated from the Discovery deep brine-seawater interface in the Red Sea.</title>
        <authorList>
            <person name="Zhang G."/>
            <person name="Stingl U."/>
            <person name="Rashid M."/>
        </authorList>
    </citation>
    <scope>NUCLEOTIDE SEQUENCE [LARGE SCALE GENOMIC DNA]</scope>
    <source>
        <strain evidence="1 2">SB29</strain>
    </source>
</reference>
<keyword evidence="2" id="KW-1185">Reference proteome</keyword>
<organism evidence="1 2">
    <name type="scientific">Haloferax profundi</name>
    <dbReference type="NCBI Taxonomy" id="1544718"/>
    <lineage>
        <taxon>Archaea</taxon>
        <taxon>Methanobacteriati</taxon>
        <taxon>Methanobacteriota</taxon>
        <taxon>Stenosarchaea group</taxon>
        <taxon>Halobacteria</taxon>
        <taxon>Halobacteriales</taxon>
        <taxon>Haloferacaceae</taxon>
        <taxon>Haloferax</taxon>
    </lineage>
</organism>
<sequence>MSDIQTSTVSDEGFATTSQVGDFDLQIDALDEDGPNPNATLVATYASCFLPAFRVGGQKTGFDDLGKIQIDADAELDESDDLTEISFDVYVEADLSDEEFAAIADLAEDICHVHTALRDGLRADVTVVGDAF</sequence>
<accession>A0A0W1R499</accession>
<dbReference type="AlphaFoldDB" id="A0A0W1R499"/>
<dbReference type="InterPro" id="IPR003718">
    <property type="entry name" value="OsmC/Ohr_fam"/>
</dbReference>
<proteinExistence type="predicted"/>
<evidence type="ECO:0008006" key="3">
    <source>
        <dbReference type="Google" id="ProtNLM"/>
    </source>
</evidence>
<comment type="caution">
    <text evidence="1">The sequence shown here is derived from an EMBL/GenBank/DDBJ whole genome shotgun (WGS) entry which is preliminary data.</text>
</comment>
<evidence type="ECO:0000313" key="2">
    <source>
        <dbReference type="Proteomes" id="UP000053157"/>
    </source>
</evidence>
<protein>
    <recommendedName>
        <fullName evidence="3">Osmotically inducible protein OsmC</fullName>
    </recommendedName>
</protein>
<dbReference type="Pfam" id="PF02566">
    <property type="entry name" value="OsmC"/>
    <property type="match status" value="1"/>
</dbReference>
<evidence type="ECO:0000313" key="1">
    <source>
        <dbReference type="EMBL" id="KTG08206.1"/>
    </source>
</evidence>
<name>A0A0W1R499_9EURY</name>
<dbReference type="InterPro" id="IPR015946">
    <property type="entry name" value="KH_dom-like_a/b"/>
</dbReference>
<dbReference type="InterPro" id="IPR036102">
    <property type="entry name" value="OsmC/Ohrsf"/>
</dbReference>
<dbReference type="OrthoDB" id="237916at2157"/>
<dbReference type="RefSeq" id="WP_058573726.1">
    <property type="nucleotide sequence ID" value="NZ_LOPV01000703.1"/>
</dbReference>